<reference evidence="5" key="2">
    <citation type="journal article" date="2015" name="J. Biotechnol.">
        <title>The structure of the Cyberlindnera jadinii genome and its relation to Candida utilis analyzed by the occurrence of single nucleotide polymorphisms.</title>
        <authorList>
            <person name="Rupp O."/>
            <person name="Brinkrolf K."/>
            <person name="Buerth C."/>
            <person name="Kunigo M."/>
            <person name="Schneider J."/>
            <person name="Jaenicke S."/>
            <person name="Goesmann A."/>
            <person name="Puehler A."/>
            <person name="Jaeger K.-E."/>
            <person name="Ernst J.F."/>
        </authorList>
    </citation>
    <scope>NUCLEOTIDE SEQUENCE [LARGE SCALE GENOMIC DNA]</scope>
    <source>
        <strain evidence="5">ATCC 18201 / CBS 1600 / BCRC 20928 / JCM 3617 / NBRC 0987 / NRRL Y-1542</strain>
    </source>
</reference>
<dbReference type="AlphaFoldDB" id="A0A0H5CD36"/>
<dbReference type="STRING" id="983966.A0A0H5CD36"/>
<keyword evidence="6" id="KW-1185">Reference proteome</keyword>
<dbReference type="Proteomes" id="UP000038830">
    <property type="component" value="Unassembled WGS sequence"/>
</dbReference>
<protein>
    <submittedName>
        <fullName evidence="3">Uncharacterized protein</fullName>
    </submittedName>
</protein>
<evidence type="ECO:0000313" key="6">
    <source>
        <dbReference type="Proteomes" id="UP000094389"/>
    </source>
</evidence>
<keyword evidence="2" id="KW-0472">Membrane</keyword>
<gene>
    <name evidence="3" type="ORF">BN1211_2915</name>
    <name evidence="4" type="ORF">CYBJADRAFT_160820</name>
</gene>
<dbReference type="EMBL" id="KV453926">
    <property type="protein sequence ID" value="ODV75397.1"/>
    <property type="molecule type" value="Genomic_DNA"/>
</dbReference>
<feature type="region of interest" description="Disordered" evidence="1">
    <location>
        <begin position="262"/>
        <end position="282"/>
    </location>
</feature>
<sequence>MVIRTVLVTDHVVKAASSANTTISTVESTSSMPIITATSSSTSVSSLSSSSTTSFVVQVPEGKNPFIQSYTLPSQLVFIVVGAVLGAFFISIILARMIIWHRSSNKAKKAHPFIVNSLPDPDPSLFHDKKSIAPSIYSLNSSSTINVLGSVSTEDLLVNSGAQGRSYRTALARASRSSLFISPTEMIALADYDKPDDSYLSWDNSPIESPHTANFTLQSTPSTLDPEKDAGNIAGHMWKTTGTPKRPPSVHMEMMFDDDLKDIINSSNSSDNSSIEDLNEKV</sequence>
<dbReference type="GO" id="GO:0000324">
    <property type="term" value="C:fungal-type vacuole"/>
    <property type="evidence" value="ECO:0007669"/>
    <property type="project" value="TreeGrafter"/>
</dbReference>
<feature type="transmembrane region" description="Helical" evidence="2">
    <location>
        <begin position="76"/>
        <end position="99"/>
    </location>
</feature>
<evidence type="ECO:0000313" key="3">
    <source>
        <dbReference type="EMBL" id="CEP22539.1"/>
    </source>
</evidence>
<dbReference type="InterPro" id="IPR051009">
    <property type="entry name" value="PRM"/>
</dbReference>
<dbReference type="Proteomes" id="UP000094389">
    <property type="component" value="Unassembled WGS sequence"/>
</dbReference>
<accession>A0A1E4S794</accession>
<evidence type="ECO:0000313" key="4">
    <source>
        <dbReference type="EMBL" id="ODV75397.1"/>
    </source>
</evidence>
<dbReference type="PANTHER" id="PTHR36089">
    <property type="entry name" value="CHITIN SYNTHASE 3 COMPLEX PROTEIN CSI2-RELATED"/>
    <property type="match status" value="1"/>
</dbReference>
<dbReference type="EMBL" id="CDQK01000003">
    <property type="protein sequence ID" value="CEP22539.1"/>
    <property type="molecule type" value="Genomic_DNA"/>
</dbReference>
<keyword evidence="2" id="KW-0812">Transmembrane</keyword>
<feature type="compositionally biased region" description="Low complexity" evidence="1">
    <location>
        <begin position="263"/>
        <end position="276"/>
    </location>
</feature>
<dbReference type="GO" id="GO:0005935">
    <property type="term" value="C:cellular bud neck"/>
    <property type="evidence" value="ECO:0007669"/>
    <property type="project" value="TreeGrafter"/>
</dbReference>
<dbReference type="OrthoDB" id="4065319at2759"/>
<evidence type="ECO:0000256" key="1">
    <source>
        <dbReference type="SAM" id="MobiDB-lite"/>
    </source>
</evidence>
<accession>A0A0H5CD36</accession>
<feature type="region of interest" description="Disordered" evidence="1">
    <location>
        <begin position="210"/>
        <end position="249"/>
    </location>
</feature>
<evidence type="ECO:0000256" key="2">
    <source>
        <dbReference type="SAM" id="Phobius"/>
    </source>
</evidence>
<evidence type="ECO:0000313" key="5">
    <source>
        <dbReference type="Proteomes" id="UP000038830"/>
    </source>
</evidence>
<feature type="compositionally biased region" description="Polar residues" evidence="1">
    <location>
        <begin position="210"/>
        <end position="223"/>
    </location>
</feature>
<proteinExistence type="predicted"/>
<organism evidence="3 5">
    <name type="scientific">Cyberlindnera jadinii (strain ATCC 18201 / CBS 1600 / BCRC 20928 / JCM 3617 / NBRC 0987 / NRRL Y-1542)</name>
    <name type="common">Torula yeast</name>
    <name type="synonym">Candida utilis</name>
    <dbReference type="NCBI Taxonomy" id="983966"/>
    <lineage>
        <taxon>Eukaryota</taxon>
        <taxon>Fungi</taxon>
        <taxon>Dikarya</taxon>
        <taxon>Ascomycota</taxon>
        <taxon>Saccharomycotina</taxon>
        <taxon>Saccharomycetes</taxon>
        <taxon>Phaffomycetales</taxon>
        <taxon>Phaffomycetaceae</taxon>
        <taxon>Cyberlindnera</taxon>
    </lineage>
</organism>
<reference evidence="4 6" key="3">
    <citation type="journal article" date="2016" name="Proc. Natl. Acad. Sci. U.S.A.">
        <title>Comparative genomics of biotechnologically important yeasts.</title>
        <authorList>
            <person name="Riley R."/>
            <person name="Haridas S."/>
            <person name="Wolfe K.H."/>
            <person name="Lopes M.R."/>
            <person name="Hittinger C.T."/>
            <person name="Goeker M."/>
            <person name="Salamov A.A."/>
            <person name="Wisecaver J.H."/>
            <person name="Long T.M."/>
            <person name="Calvey C.H."/>
            <person name="Aerts A.L."/>
            <person name="Barry K.W."/>
            <person name="Choi C."/>
            <person name="Clum A."/>
            <person name="Coughlan A.Y."/>
            <person name="Deshpande S."/>
            <person name="Douglass A.P."/>
            <person name="Hanson S.J."/>
            <person name="Klenk H.-P."/>
            <person name="LaButti K.M."/>
            <person name="Lapidus A."/>
            <person name="Lindquist E.A."/>
            <person name="Lipzen A.M."/>
            <person name="Meier-Kolthoff J.P."/>
            <person name="Ohm R.A."/>
            <person name="Otillar R.P."/>
            <person name="Pangilinan J.L."/>
            <person name="Peng Y."/>
            <person name="Rokas A."/>
            <person name="Rosa C.A."/>
            <person name="Scheuner C."/>
            <person name="Sibirny A.A."/>
            <person name="Slot J.C."/>
            <person name="Stielow J.B."/>
            <person name="Sun H."/>
            <person name="Kurtzman C.P."/>
            <person name="Blackwell M."/>
            <person name="Grigoriev I.V."/>
            <person name="Jeffries T.W."/>
        </authorList>
    </citation>
    <scope>NUCLEOTIDE SEQUENCE [LARGE SCALE GENOMIC DNA]</scope>
    <source>
        <strain evidence="6">ATCC 18201 / CBS 1600 / BCRC 20928 / JCM 3617 / NBRC 0987 / NRRL Y-1542</strain>
        <strain evidence="4">NRRL Y-1542</strain>
    </source>
</reference>
<reference evidence="3" key="1">
    <citation type="submission" date="2014-12" db="EMBL/GenBank/DDBJ databases">
        <authorList>
            <person name="Jaenicke S."/>
        </authorList>
    </citation>
    <scope>NUCLEOTIDE SEQUENCE [LARGE SCALE GENOMIC DNA]</scope>
    <source>
        <strain evidence="3">CBS1600</strain>
    </source>
</reference>
<dbReference type="PANTHER" id="PTHR36089:SF1">
    <property type="entry name" value="CHITIN SYNTHASE 3 COMPLEX PROTEIN CSI2-RELATED"/>
    <property type="match status" value="1"/>
</dbReference>
<keyword evidence="2" id="KW-1133">Transmembrane helix</keyword>
<name>A0A0H5CD36_CYBJN</name>